<dbReference type="GO" id="GO:0043036">
    <property type="term" value="C:starch grain"/>
    <property type="evidence" value="ECO:0007669"/>
    <property type="project" value="TreeGrafter"/>
</dbReference>
<dbReference type="Proteomes" id="UP001465755">
    <property type="component" value="Unassembled WGS sequence"/>
</dbReference>
<feature type="compositionally biased region" description="Basic and acidic residues" evidence="6">
    <location>
        <begin position="72"/>
        <end position="88"/>
    </location>
</feature>
<gene>
    <name evidence="7" type="ORF">WJX73_000201</name>
</gene>
<feature type="compositionally biased region" description="Polar residues" evidence="6">
    <location>
        <begin position="129"/>
        <end position="140"/>
    </location>
</feature>
<evidence type="ECO:0000256" key="4">
    <source>
        <dbReference type="ARBA" id="ARBA00022946"/>
    </source>
</evidence>
<proteinExistence type="inferred from homology"/>
<name>A0AAW1NZ72_9CHLO</name>
<reference evidence="7 8" key="1">
    <citation type="journal article" date="2024" name="Nat. Commun.">
        <title>Phylogenomics reveals the evolutionary origins of lichenization in chlorophyte algae.</title>
        <authorList>
            <person name="Puginier C."/>
            <person name="Libourel C."/>
            <person name="Otte J."/>
            <person name="Skaloud P."/>
            <person name="Haon M."/>
            <person name="Grisel S."/>
            <person name="Petersen M."/>
            <person name="Berrin J.G."/>
            <person name="Delaux P.M."/>
            <person name="Dal Grande F."/>
            <person name="Keller J."/>
        </authorList>
    </citation>
    <scope>NUCLEOTIDE SEQUENCE [LARGE SCALE GENOMIC DNA]</scope>
    <source>
        <strain evidence="7 8">SAG 2036</strain>
    </source>
</reference>
<evidence type="ECO:0000313" key="8">
    <source>
        <dbReference type="Proteomes" id="UP001465755"/>
    </source>
</evidence>
<feature type="compositionally biased region" description="Low complexity" evidence="6">
    <location>
        <begin position="197"/>
        <end position="211"/>
    </location>
</feature>
<dbReference type="GO" id="GO:2001070">
    <property type="term" value="F:starch binding"/>
    <property type="evidence" value="ECO:0007669"/>
    <property type="project" value="TreeGrafter"/>
</dbReference>
<evidence type="ECO:0000256" key="1">
    <source>
        <dbReference type="ARBA" id="ARBA00004470"/>
    </source>
</evidence>
<protein>
    <submittedName>
        <fullName evidence="7">Uncharacterized protein</fullName>
    </submittedName>
</protein>
<keyword evidence="4" id="KW-0809">Transit peptide</keyword>
<feature type="region of interest" description="Disordered" evidence="6">
    <location>
        <begin position="52"/>
        <end position="88"/>
    </location>
</feature>
<evidence type="ECO:0000256" key="2">
    <source>
        <dbReference type="ARBA" id="ARBA00022528"/>
    </source>
</evidence>
<comment type="similarity">
    <text evidence="5">Belongs to the ESV1 family.</text>
</comment>
<accession>A0AAW1NZ72</accession>
<dbReference type="PANTHER" id="PTHR34113">
    <property type="entry name" value="INACTIVE PURPLE ACID PHOSPHATASE-LIKE PROTEIN"/>
    <property type="match status" value="1"/>
</dbReference>
<evidence type="ECO:0000256" key="3">
    <source>
        <dbReference type="ARBA" id="ARBA00022640"/>
    </source>
</evidence>
<keyword evidence="8" id="KW-1185">Reference proteome</keyword>
<dbReference type="InterPro" id="IPR052495">
    <property type="entry name" value="Alpha-glucan_binding_chloro"/>
</dbReference>
<feature type="region of interest" description="Disordered" evidence="6">
    <location>
        <begin position="105"/>
        <end position="140"/>
    </location>
</feature>
<sequence length="570" mass="63431">MIRAIAIKPCWPARGHQTEGPCQAAQSLRGISASARGQLIRLPLRSSPKLFAQKSKSRPGFLQFESDLPTDGEQRQLKGTDAGDKGDEIVSRATAALEKARALLEEQQQKTPARPATLEFQPWAEDTSDAPSSGNQQDDFSVKHSLSSIDAQEHGAGMPTPARSSHGSTPDWVGKGPPNLNDSFDEQQTAVPSVDLSESSTASTSSAAPASTHWEDFLPQQQRAESAAPQRELDFAEPATATFEFISQDAQDAIRARTATLPPLQSVLDLTSASQMPQRGELTEDALPSAAGRIMEDGAGVLADGTRYERKSGEERGPDGYWYRWTRLRGISQGGKVEWEERWWEASDWAGMKEMGAEKCGCSADGSAWRETWREAIAFDQESGEPLVERSAHKWAHDAKGDEWEEKWGEHYRAKGHTNKYADKWARDGSDVWHERWGEDYDGHGGCKKWTDKWAERTLEDGQLEQWGDKWDETFKDGSGNKTGETWSIDGGGNRYQRWWGENHFGNGWVQKYGNSSTGEHWDASEQMDTYYNPIPHFDYRLALLHSPTLRSVPLHPRGGDELGDGLDIL</sequence>
<evidence type="ECO:0000256" key="6">
    <source>
        <dbReference type="SAM" id="MobiDB-lite"/>
    </source>
</evidence>
<evidence type="ECO:0000256" key="5">
    <source>
        <dbReference type="ARBA" id="ARBA00038237"/>
    </source>
</evidence>
<feature type="region of interest" description="Disordered" evidence="6">
    <location>
        <begin position="152"/>
        <end position="211"/>
    </location>
</feature>
<comment type="subcellular location">
    <subcellularLocation>
        <location evidence="1">Plastid</location>
        <location evidence="1">Chloroplast stroma</location>
    </subcellularLocation>
</comment>
<dbReference type="GO" id="GO:2000904">
    <property type="term" value="P:regulation of starch metabolic process"/>
    <property type="evidence" value="ECO:0007669"/>
    <property type="project" value="TreeGrafter"/>
</dbReference>
<evidence type="ECO:0000313" key="7">
    <source>
        <dbReference type="EMBL" id="KAK9799702.1"/>
    </source>
</evidence>
<organism evidence="7 8">
    <name type="scientific">Symbiochloris irregularis</name>
    <dbReference type="NCBI Taxonomy" id="706552"/>
    <lineage>
        <taxon>Eukaryota</taxon>
        <taxon>Viridiplantae</taxon>
        <taxon>Chlorophyta</taxon>
        <taxon>core chlorophytes</taxon>
        <taxon>Trebouxiophyceae</taxon>
        <taxon>Trebouxiales</taxon>
        <taxon>Trebouxiaceae</taxon>
        <taxon>Symbiochloris</taxon>
    </lineage>
</organism>
<comment type="caution">
    <text evidence="7">The sequence shown here is derived from an EMBL/GenBank/DDBJ whole genome shotgun (WGS) entry which is preliminary data.</text>
</comment>
<dbReference type="EMBL" id="JALJOQ010000088">
    <property type="protein sequence ID" value="KAK9799702.1"/>
    <property type="molecule type" value="Genomic_DNA"/>
</dbReference>
<dbReference type="PANTHER" id="PTHR34113:SF2">
    <property type="entry name" value="PROTEIN LIKE EARLY STARVATION, CHLOROPLASTIC"/>
    <property type="match status" value="1"/>
</dbReference>
<keyword evidence="3" id="KW-0934">Plastid</keyword>
<feature type="compositionally biased region" description="Polar residues" evidence="6">
    <location>
        <begin position="180"/>
        <end position="191"/>
    </location>
</feature>
<keyword evidence="2" id="KW-0150">Chloroplast</keyword>
<dbReference type="GO" id="GO:0009570">
    <property type="term" value="C:chloroplast stroma"/>
    <property type="evidence" value="ECO:0007669"/>
    <property type="project" value="UniProtKB-SubCell"/>
</dbReference>
<dbReference type="GO" id="GO:0005982">
    <property type="term" value="P:starch metabolic process"/>
    <property type="evidence" value="ECO:0007669"/>
    <property type="project" value="TreeGrafter"/>
</dbReference>
<dbReference type="AlphaFoldDB" id="A0AAW1NZ72"/>